<dbReference type="RefSeq" id="WP_115460306.1">
    <property type="nucleotide sequence ID" value="NZ_QRAP01000014.1"/>
</dbReference>
<evidence type="ECO:0008006" key="4">
    <source>
        <dbReference type="Google" id="ProtNLM"/>
    </source>
</evidence>
<comment type="caution">
    <text evidence="2">The sequence shown here is derived from an EMBL/GenBank/DDBJ whole genome shotgun (WGS) entry which is preliminary data.</text>
</comment>
<protein>
    <recommendedName>
        <fullName evidence="4">DUF3592 domain-containing protein</fullName>
    </recommendedName>
</protein>
<gene>
    <name evidence="2" type="ORF">C8D90_11431</name>
</gene>
<keyword evidence="3" id="KW-1185">Reference proteome</keyword>
<dbReference type="EMBL" id="QRAP01000014">
    <property type="protein sequence ID" value="RDK84112.1"/>
    <property type="molecule type" value="Genomic_DNA"/>
</dbReference>
<evidence type="ECO:0000313" key="3">
    <source>
        <dbReference type="Proteomes" id="UP000254848"/>
    </source>
</evidence>
<organism evidence="2 3">
    <name type="scientific">Enterobacillus tribolii</name>
    <dbReference type="NCBI Taxonomy" id="1487935"/>
    <lineage>
        <taxon>Bacteria</taxon>
        <taxon>Pseudomonadati</taxon>
        <taxon>Pseudomonadota</taxon>
        <taxon>Gammaproteobacteria</taxon>
        <taxon>Enterobacterales</taxon>
        <taxon>Hafniaceae</taxon>
        <taxon>Enterobacillus</taxon>
    </lineage>
</organism>
<keyword evidence="1" id="KW-1133">Transmembrane helix</keyword>
<sequence>MAKIKSIITVIGFIIAAPFLGLVGFFKFITVDLWRIISQFLSPMKLTKDGISTSGQIVSVKQSDLWYGNQPVLEIEVKHITKDGRSHAAMIKEAVSLTELARFQPGQYIDIKYDPKNPRRAAINNNPLY</sequence>
<evidence type="ECO:0000256" key="1">
    <source>
        <dbReference type="SAM" id="Phobius"/>
    </source>
</evidence>
<name>A0A370Q6W1_9GAMM</name>
<feature type="transmembrane region" description="Helical" evidence="1">
    <location>
        <begin position="6"/>
        <end position="29"/>
    </location>
</feature>
<accession>A0A370Q6W1</accession>
<dbReference type="AlphaFoldDB" id="A0A370Q6W1"/>
<dbReference type="OrthoDB" id="6627659at2"/>
<evidence type="ECO:0000313" key="2">
    <source>
        <dbReference type="EMBL" id="RDK84112.1"/>
    </source>
</evidence>
<keyword evidence="1" id="KW-0812">Transmembrane</keyword>
<keyword evidence="1" id="KW-0472">Membrane</keyword>
<reference evidence="2 3" key="1">
    <citation type="submission" date="2018-07" db="EMBL/GenBank/DDBJ databases">
        <title>Genomic Encyclopedia of Type Strains, Phase IV (KMG-IV): sequencing the most valuable type-strain genomes for metagenomic binning, comparative biology and taxonomic classification.</title>
        <authorList>
            <person name="Goeker M."/>
        </authorList>
    </citation>
    <scope>NUCLEOTIDE SEQUENCE [LARGE SCALE GENOMIC DNA]</scope>
    <source>
        <strain evidence="2 3">DSM 103736</strain>
    </source>
</reference>
<dbReference type="Proteomes" id="UP000254848">
    <property type="component" value="Unassembled WGS sequence"/>
</dbReference>
<proteinExistence type="predicted"/>